<comment type="caution">
    <text evidence="1">The sequence shown here is derived from an EMBL/GenBank/DDBJ whole genome shotgun (WGS) entry which is preliminary data.</text>
</comment>
<protein>
    <submittedName>
        <fullName evidence="1">Uncharacterized protein</fullName>
    </submittedName>
</protein>
<gene>
    <name evidence="1" type="ORF">Zmor_027296</name>
</gene>
<reference evidence="1" key="1">
    <citation type="journal article" date="2023" name="G3 (Bethesda)">
        <title>Whole genome assemblies of Zophobas morio and Tenebrio molitor.</title>
        <authorList>
            <person name="Kaur S."/>
            <person name="Stinson S.A."/>
            <person name="diCenzo G.C."/>
        </authorList>
    </citation>
    <scope>NUCLEOTIDE SEQUENCE</scope>
    <source>
        <strain evidence="1">QUZm001</strain>
    </source>
</reference>
<dbReference type="EMBL" id="JALNTZ010000009">
    <property type="protein sequence ID" value="KAJ3640753.1"/>
    <property type="molecule type" value="Genomic_DNA"/>
</dbReference>
<dbReference type="AlphaFoldDB" id="A0AA38HNR5"/>
<evidence type="ECO:0000313" key="2">
    <source>
        <dbReference type="Proteomes" id="UP001168821"/>
    </source>
</evidence>
<name>A0AA38HNR5_9CUCU</name>
<keyword evidence="2" id="KW-1185">Reference proteome</keyword>
<sequence length="95" mass="11157">MQTQQQYQCSLPNTLYHVHKLTLARLCQTISQFQPQEITINGGQRSLLNCGHLTLTHPVMRVKSYSPFASRNLWSYPIVSYIWIIKYINVWDEDT</sequence>
<proteinExistence type="predicted"/>
<organism evidence="1 2">
    <name type="scientific">Zophobas morio</name>
    <dbReference type="NCBI Taxonomy" id="2755281"/>
    <lineage>
        <taxon>Eukaryota</taxon>
        <taxon>Metazoa</taxon>
        <taxon>Ecdysozoa</taxon>
        <taxon>Arthropoda</taxon>
        <taxon>Hexapoda</taxon>
        <taxon>Insecta</taxon>
        <taxon>Pterygota</taxon>
        <taxon>Neoptera</taxon>
        <taxon>Endopterygota</taxon>
        <taxon>Coleoptera</taxon>
        <taxon>Polyphaga</taxon>
        <taxon>Cucujiformia</taxon>
        <taxon>Tenebrionidae</taxon>
        <taxon>Zophobas</taxon>
    </lineage>
</organism>
<dbReference type="Proteomes" id="UP001168821">
    <property type="component" value="Unassembled WGS sequence"/>
</dbReference>
<evidence type="ECO:0000313" key="1">
    <source>
        <dbReference type="EMBL" id="KAJ3640753.1"/>
    </source>
</evidence>
<accession>A0AA38HNR5</accession>